<dbReference type="Pfam" id="PF05521">
    <property type="entry name" value="Phage_HCP"/>
    <property type="match status" value="1"/>
</dbReference>
<dbReference type="Gene3D" id="2.40.10.270">
    <property type="entry name" value="Bacteriophage SPP1 head-tail adaptor protein"/>
    <property type="match status" value="1"/>
</dbReference>
<proteinExistence type="predicted"/>
<dbReference type="AlphaFoldDB" id="A0A2W5NEQ2"/>
<reference evidence="1 2" key="1">
    <citation type="submission" date="2017-08" db="EMBL/GenBank/DDBJ databases">
        <title>Infants hospitalized years apart are colonized by the same room-sourced microbial strains.</title>
        <authorList>
            <person name="Brooks B."/>
            <person name="Olm M.R."/>
            <person name="Firek B.A."/>
            <person name="Baker R."/>
            <person name="Thomas B.C."/>
            <person name="Morowitz M.J."/>
            <person name="Banfield J.F."/>
        </authorList>
    </citation>
    <scope>NUCLEOTIDE SEQUENCE [LARGE SCALE GENOMIC DNA]</scope>
    <source>
        <strain evidence="1">S2_005_002_R2_34</strain>
    </source>
</reference>
<name>A0A2W5NEQ2_RHOSU</name>
<dbReference type="Proteomes" id="UP000249185">
    <property type="component" value="Unassembled WGS sequence"/>
</dbReference>
<comment type="caution">
    <text evidence="1">The sequence shown here is derived from an EMBL/GenBank/DDBJ whole genome shotgun (WGS) entry which is preliminary data.</text>
</comment>
<evidence type="ECO:0000313" key="1">
    <source>
        <dbReference type="EMBL" id="PZQ51644.1"/>
    </source>
</evidence>
<dbReference type="NCBIfam" id="TIGR01563">
    <property type="entry name" value="gp16_SPP1"/>
    <property type="match status" value="1"/>
</dbReference>
<sequence>MNGPGDLTRPLLLEESVRGDDGAGGGVLTWVPVGTLWAHVAVRRGGEAFVAGRPEARVTYRILVRGAPAGARSRPRADQRFREGARIFDILSVAEADPRGRYLEILAEEGRAS</sequence>
<accession>A0A2W5NEQ2</accession>
<dbReference type="InterPro" id="IPR008767">
    <property type="entry name" value="Phage_SPP1_head-tail_adaptor"/>
</dbReference>
<organism evidence="1 2">
    <name type="scientific">Rhodovulum sulfidophilum</name>
    <name type="common">Rhodobacter sulfidophilus</name>
    <dbReference type="NCBI Taxonomy" id="35806"/>
    <lineage>
        <taxon>Bacteria</taxon>
        <taxon>Pseudomonadati</taxon>
        <taxon>Pseudomonadota</taxon>
        <taxon>Alphaproteobacteria</taxon>
        <taxon>Rhodobacterales</taxon>
        <taxon>Paracoccaceae</taxon>
        <taxon>Rhodovulum</taxon>
    </lineage>
</organism>
<evidence type="ECO:0000313" key="2">
    <source>
        <dbReference type="Proteomes" id="UP000249185"/>
    </source>
</evidence>
<dbReference type="EMBL" id="QFPW01000002">
    <property type="protein sequence ID" value="PZQ51644.1"/>
    <property type="molecule type" value="Genomic_DNA"/>
</dbReference>
<protein>
    <submittedName>
        <fullName evidence="1">Phage tail protein</fullName>
    </submittedName>
</protein>
<gene>
    <name evidence="1" type="ORF">DI556_05685</name>
</gene>
<dbReference type="InterPro" id="IPR038666">
    <property type="entry name" value="SSP1_head-tail_sf"/>
</dbReference>